<dbReference type="InterPro" id="IPR031991">
    <property type="entry name" value="Rev1_C"/>
</dbReference>
<feature type="region of interest" description="Disordered" evidence="2">
    <location>
        <begin position="280"/>
        <end position="302"/>
    </location>
</feature>
<organism evidence="3 4">
    <name type="scientific">Paramuricea clavata</name>
    <name type="common">Red gorgonian</name>
    <name type="synonym">Violescent sea-whip</name>
    <dbReference type="NCBI Taxonomy" id="317549"/>
    <lineage>
        <taxon>Eukaryota</taxon>
        <taxon>Metazoa</taxon>
        <taxon>Cnidaria</taxon>
        <taxon>Anthozoa</taxon>
        <taxon>Octocorallia</taxon>
        <taxon>Malacalcyonacea</taxon>
        <taxon>Plexauridae</taxon>
        <taxon>Paramuricea</taxon>
    </lineage>
</organism>
<gene>
    <name evidence="3" type="ORF">PACLA_8A015408</name>
</gene>
<protein>
    <submittedName>
        <fullName evidence="3">Uncharacterized protein</fullName>
    </submittedName>
</protein>
<dbReference type="AlphaFoldDB" id="A0A6S7H8W8"/>
<dbReference type="EMBL" id="CACRXK020003580">
    <property type="protein sequence ID" value="CAB3999410.1"/>
    <property type="molecule type" value="Genomic_DNA"/>
</dbReference>
<reference evidence="3" key="1">
    <citation type="submission" date="2020-04" db="EMBL/GenBank/DDBJ databases">
        <authorList>
            <person name="Alioto T."/>
            <person name="Alioto T."/>
            <person name="Gomez Garrido J."/>
        </authorList>
    </citation>
    <scope>NUCLEOTIDE SEQUENCE</scope>
    <source>
        <strain evidence="3">A484AB</strain>
    </source>
</reference>
<feature type="compositionally biased region" description="Acidic residues" evidence="2">
    <location>
        <begin position="138"/>
        <end position="147"/>
    </location>
</feature>
<dbReference type="GO" id="GO:0017125">
    <property type="term" value="F:deoxycytidyl transferase activity"/>
    <property type="evidence" value="ECO:0007669"/>
    <property type="project" value="TreeGrafter"/>
</dbReference>
<evidence type="ECO:0000313" key="3">
    <source>
        <dbReference type="EMBL" id="CAB3999410.1"/>
    </source>
</evidence>
<keyword evidence="4" id="KW-1185">Reference proteome</keyword>
<dbReference type="GO" id="GO:0042276">
    <property type="term" value="P:error-prone translesion synthesis"/>
    <property type="evidence" value="ECO:0007669"/>
    <property type="project" value="TreeGrafter"/>
</dbReference>
<dbReference type="PANTHER" id="PTHR45990">
    <property type="entry name" value="DNA REPAIR PROTEIN REV1"/>
    <property type="match status" value="1"/>
</dbReference>
<dbReference type="InterPro" id="IPR038401">
    <property type="entry name" value="Rev1_C_sf"/>
</dbReference>
<dbReference type="Pfam" id="PF14377">
    <property type="entry name" value="UBM"/>
    <property type="match status" value="2"/>
</dbReference>
<dbReference type="Gene3D" id="6.10.250.1630">
    <property type="match status" value="1"/>
</dbReference>
<keyword evidence="1" id="KW-0808">Transferase</keyword>
<dbReference type="GO" id="GO:0070987">
    <property type="term" value="P:error-free translesion synthesis"/>
    <property type="evidence" value="ECO:0007669"/>
    <property type="project" value="TreeGrafter"/>
</dbReference>
<dbReference type="InterPro" id="IPR025527">
    <property type="entry name" value="HUWE1/Rev1_UBM"/>
</dbReference>
<feature type="compositionally biased region" description="Basic and acidic residues" evidence="2">
    <location>
        <begin position="287"/>
        <end position="298"/>
    </location>
</feature>
<name>A0A6S7H8W8_PARCT</name>
<dbReference type="Gene3D" id="1.20.58.1280">
    <property type="entry name" value="DNA repair protein Rev1, C-terminal domain"/>
    <property type="match status" value="1"/>
</dbReference>
<feature type="region of interest" description="Disordered" evidence="2">
    <location>
        <begin position="125"/>
        <end position="147"/>
    </location>
</feature>
<evidence type="ECO:0000313" key="4">
    <source>
        <dbReference type="Proteomes" id="UP001152795"/>
    </source>
</evidence>
<comment type="caution">
    <text evidence="3">The sequence shown here is derived from an EMBL/GenBank/DDBJ whole genome shotgun (WGS) entry which is preliminary data.</text>
</comment>
<feature type="region of interest" description="Disordered" evidence="2">
    <location>
        <begin position="173"/>
        <end position="206"/>
    </location>
</feature>
<sequence>MAEAEGASSVNIQNSPGGNKAILRIKRKRSADPADILLVSHAFKKAFTDEDHKLSSDEHKSVQRVFRLAGTVSKKNDETISQEILTKLSSSDRHKSKVKVNTRNELTVDAINAKLRETKKLARQTSRYKVVSKHRNDVEDDDEDTDEVDAAMQEMMKLYQLYDVVLDEAQSRKFSPNLDKKKRTPRKSPRKSPSKSPGKLSSQRSLYSTFQSIKGSDATGSFVLPSPSQIDPAVFAELPEEIKKDIEISYQRKNLRIGVKVAERFSSAASGVSEEIRCQPAVPTKNLKQDHERNETKTKKSKVKHKSIKRFASKKSNKDDDILELDTSVLDALPESMRHEVQLAYEQQKRHDEKEKNKQLNLNTNACVSKHTEPRKEIETDMASLSAPKVTLAGAKSLSDVRKMLKLWTNDTQVPLDEDVCVLEEYLSNLIIHKDLEKMWLVLKCYRRLVAEREAWRPLFNRVLNSVQDILKRNYGGQVSMKHFVIF</sequence>
<evidence type="ECO:0000256" key="2">
    <source>
        <dbReference type="SAM" id="MobiDB-lite"/>
    </source>
</evidence>
<accession>A0A6S7H8W8</accession>
<dbReference type="Proteomes" id="UP001152795">
    <property type="component" value="Unassembled WGS sequence"/>
</dbReference>
<dbReference type="GO" id="GO:0003887">
    <property type="term" value="F:DNA-directed DNA polymerase activity"/>
    <property type="evidence" value="ECO:0007669"/>
    <property type="project" value="TreeGrafter"/>
</dbReference>
<dbReference type="PANTHER" id="PTHR45990:SF1">
    <property type="entry name" value="DNA REPAIR PROTEIN REV1"/>
    <property type="match status" value="1"/>
</dbReference>
<dbReference type="GO" id="GO:0005634">
    <property type="term" value="C:nucleus"/>
    <property type="evidence" value="ECO:0007669"/>
    <property type="project" value="TreeGrafter"/>
</dbReference>
<evidence type="ECO:0000256" key="1">
    <source>
        <dbReference type="ARBA" id="ARBA00022679"/>
    </source>
</evidence>
<feature type="compositionally biased region" description="Basic residues" evidence="2">
    <location>
        <begin position="180"/>
        <end position="193"/>
    </location>
</feature>
<dbReference type="Pfam" id="PF16727">
    <property type="entry name" value="REV1_C"/>
    <property type="match status" value="1"/>
</dbReference>
<dbReference type="OrthoDB" id="6255506at2759"/>
<proteinExistence type="predicted"/>